<dbReference type="RefSeq" id="WP_058257244.1">
    <property type="nucleotide sequence ID" value="NZ_DUPS01000031.1"/>
</dbReference>
<evidence type="ECO:0000256" key="2">
    <source>
        <dbReference type="PROSITE-ProRule" id="PRU00339"/>
    </source>
</evidence>
<dbReference type="PANTHER" id="PTHR24104">
    <property type="entry name" value="E3 UBIQUITIN-PROTEIN LIGASE NHLRC1-RELATED"/>
    <property type="match status" value="1"/>
</dbReference>
<accession>A0A0K8J2S4</accession>
<dbReference type="SUPFAM" id="SSF101898">
    <property type="entry name" value="NHL repeat"/>
    <property type="match status" value="1"/>
</dbReference>
<gene>
    <name evidence="4" type="ORF">SD1D_0259</name>
</gene>
<dbReference type="SUPFAM" id="SSF48452">
    <property type="entry name" value="TPR-like"/>
    <property type="match status" value="1"/>
</dbReference>
<keyword evidence="5" id="KW-1185">Reference proteome</keyword>
<dbReference type="EMBL" id="LN879430">
    <property type="protein sequence ID" value="CUH91812.1"/>
    <property type="molecule type" value="Genomic_DNA"/>
</dbReference>
<keyword evidence="1" id="KW-0677">Repeat</keyword>
<dbReference type="SMART" id="SM00028">
    <property type="entry name" value="TPR"/>
    <property type="match status" value="2"/>
</dbReference>
<reference evidence="5" key="1">
    <citation type="submission" date="2015-09" db="EMBL/GenBank/DDBJ databases">
        <authorList>
            <person name="Wibberg D."/>
        </authorList>
    </citation>
    <scope>NUCLEOTIDE SEQUENCE [LARGE SCALE GENOMIC DNA]</scope>
    <source>
        <strain evidence="5">SD1D</strain>
    </source>
</reference>
<dbReference type="InterPro" id="IPR050952">
    <property type="entry name" value="TRIM-NHL_E3_ligases"/>
</dbReference>
<proteinExistence type="predicted"/>
<evidence type="ECO:0000256" key="1">
    <source>
        <dbReference type="ARBA" id="ARBA00022737"/>
    </source>
</evidence>
<feature type="repeat" description="TPR" evidence="2">
    <location>
        <begin position="412"/>
        <end position="445"/>
    </location>
</feature>
<dbReference type="PANTHER" id="PTHR24104:SF25">
    <property type="entry name" value="PROTEIN LIN-41"/>
    <property type="match status" value="1"/>
</dbReference>
<dbReference type="InterPro" id="IPR011042">
    <property type="entry name" value="6-blade_b-propeller_TolB-like"/>
</dbReference>
<dbReference type="Pfam" id="PF13432">
    <property type="entry name" value="TPR_16"/>
    <property type="match status" value="1"/>
</dbReference>
<protein>
    <submittedName>
        <fullName evidence="4">Uncharacterized protein</fullName>
    </submittedName>
</protein>
<dbReference type="InterPro" id="IPR001258">
    <property type="entry name" value="NHL_repeat"/>
</dbReference>
<evidence type="ECO:0000313" key="4">
    <source>
        <dbReference type="EMBL" id="CUH91812.1"/>
    </source>
</evidence>
<dbReference type="GO" id="GO:0008270">
    <property type="term" value="F:zinc ion binding"/>
    <property type="evidence" value="ECO:0007669"/>
    <property type="project" value="UniProtKB-KW"/>
</dbReference>
<dbReference type="AlphaFoldDB" id="A0A0K8J2S4"/>
<dbReference type="KEGG" id="hsd:SD1D_0259"/>
<dbReference type="OrthoDB" id="9799230at2"/>
<keyword evidence="2" id="KW-0802">TPR repeat</keyword>
<keyword evidence="3" id="KW-0732">Signal</keyword>
<feature type="signal peptide" evidence="3">
    <location>
        <begin position="1"/>
        <end position="23"/>
    </location>
</feature>
<sequence length="498" mass="56681">MGRPVKKYIVCLLLLTLVLSPKAKVSAESESYTYTYEYFGYQLESPDAYTPQAQLLGSQLGIGDFNNPKSLFVRDNYLYIVDTGNNRIVVVNKYFELVQVIDKVFINGQESTFLNPSDVFVDKKGELYICDTDNNRVLHTDKDLNVIKTYVKPDDPTVLGETNFAPLKCVGDSSGRLFVLAANVNQGFMEYDKEGNFTNFTGANPVKATFFQALVKRLMTKEQRERMIQFVPTEYSNLAIDKDDFLYATMTTFTPGQLANKTVYPVRMLNSIGADILVRNGYEPPIGDIQWGSGGDISGPSRFEDVVPMENDTYFCLDRNRGRIFGYDFQGNLLFAFGGVGNKLGYFQYPISIESMGTDLFVLDNRSLSVTRFTLTEYGNYIYKGLELYKEGRYDESADYWRKALRLNGNYDLAYIGIGRALLRQGEYKEAMKYFKSKRDVNNYSKAFAEYRQEWVEENIKYLLLGGAALIVIPLIISKIRKMVKGGAAKYEHNGREF</sequence>
<dbReference type="InterPro" id="IPR019734">
    <property type="entry name" value="TPR_rpt"/>
</dbReference>
<name>A0A0K8J2S4_9FIRM</name>
<feature type="repeat" description="TPR" evidence="2">
    <location>
        <begin position="378"/>
        <end position="411"/>
    </location>
</feature>
<dbReference type="Pfam" id="PF01436">
    <property type="entry name" value="NHL"/>
    <property type="match status" value="1"/>
</dbReference>
<feature type="chain" id="PRO_5038718932" evidence="3">
    <location>
        <begin position="24"/>
        <end position="498"/>
    </location>
</feature>
<dbReference type="Proteomes" id="UP000196053">
    <property type="component" value="Chromosome I"/>
</dbReference>
<evidence type="ECO:0000313" key="5">
    <source>
        <dbReference type="Proteomes" id="UP000196053"/>
    </source>
</evidence>
<dbReference type="PROSITE" id="PS50005">
    <property type="entry name" value="TPR"/>
    <property type="match status" value="2"/>
</dbReference>
<dbReference type="Gene3D" id="2.120.10.30">
    <property type="entry name" value="TolB, C-terminal domain"/>
    <property type="match status" value="1"/>
</dbReference>
<dbReference type="Gene3D" id="1.25.40.10">
    <property type="entry name" value="Tetratricopeptide repeat domain"/>
    <property type="match status" value="1"/>
</dbReference>
<organism evidence="4 5">
    <name type="scientific">Herbinix luporum</name>
    <dbReference type="NCBI Taxonomy" id="1679721"/>
    <lineage>
        <taxon>Bacteria</taxon>
        <taxon>Bacillati</taxon>
        <taxon>Bacillota</taxon>
        <taxon>Clostridia</taxon>
        <taxon>Lachnospirales</taxon>
        <taxon>Lachnospiraceae</taxon>
        <taxon>Herbinix</taxon>
    </lineage>
</organism>
<dbReference type="InterPro" id="IPR011990">
    <property type="entry name" value="TPR-like_helical_dom_sf"/>
</dbReference>
<evidence type="ECO:0000256" key="3">
    <source>
        <dbReference type="SAM" id="SignalP"/>
    </source>
</evidence>